<evidence type="ECO:0000256" key="3">
    <source>
        <dbReference type="ARBA" id="ARBA00023054"/>
    </source>
</evidence>
<feature type="domain" description="Flagellar hook-associated protein 2 C-terminal" evidence="7">
    <location>
        <begin position="232"/>
        <end position="412"/>
    </location>
</feature>
<reference evidence="8" key="1">
    <citation type="submission" date="2020-10" db="EMBL/GenBank/DDBJ databases">
        <title>Bacterium isolated from coastal waters sediment.</title>
        <authorList>
            <person name="Chen R.-J."/>
            <person name="Lu D.-C."/>
            <person name="Zhu K.-L."/>
            <person name="Du Z.-J."/>
        </authorList>
    </citation>
    <scope>NUCLEOTIDE SEQUENCE</scope>
    <source>
        <strain evidence="8">N1Y112</strain>
    </source>
</reference>
<sequence>MGSNVISSLNAGSGIDTKSLVEGLVKAEKGPKEQLLTSRQTKLETQISGYGTFKSILSEFKTAIKPLSDADTFKARAVSFPDTDIISPSKLDADAQVGSFQVEVLGVAQSQSLASAAIDDADAALGAGSLTFQFGSWAAYIEDNNNPFAVNADKESLTIELDADDSLNDLVQKINDSDTGLQAAIVQDEGKYKFLLTAPSGENNAVSIAATGALSQFSFDGTDTHMKQQQVAADASLKVNGLSVSRESNEIEDVIQGLTFSVNKASAGEKINFSISEDKSTGEKAVRDFVEAYNTLYETMKNLTGNKKADEDDENKTLGSLSSDGTAKGMVSQLREMLTGSVAGSDSSFDALTYLGVRTQQDGKLEIIEDDFKAAIKDNFDKIGELFAPNYSATNSNISVTAGSYVEKAVAGTYVVEVTAEPAKGYVYGTQLDANFSLNTASDDYSFTINVNGTESNSISLPANKAYASKDAMAAELQSLINGDSKLKATGIAVDVIHNNSSPPGNFEFVSRQYGDSSKVSFSATGAGMAKMGITDALTGVAGVDAAGTIDGKAAFGAGNVLLPKVDSDPYGLNFTVGAGSLGTSSVTFGRGLAGELSLLIDNFLTGDGGIASREKNINEQIDGIKEDKTDLDTRMSKLEIRLTNQFQAMERILSSLKNSGNSLDGLVDRLPFTAKK</sequence>
<dbReference type="GO" id="GO:0007155">
    <property type="term" value="P:cell adhesion"/>
    <property type="evidence" value="ECO:0007669"/>
    <property type="project" value="InterPro"/>
</dbReference>
<dbReference type="Proteomes" id="UP000640333">
    <property type="component" value="Unassembled WGS sequence"/>
</dbReference>
<dbReference type="GO" id="GO:0071973">
    <property type="term" value="P:bacterial-type flagellum-dependent cell motility"/>
    <property type="evidence" value="ECO:0007669"/>
    <property type="project" value="TreeGrafter"/>
</dbReference>
<dbReference type="PANTHER" id="PTHR30288">
    <property type="entry name" value="FLAGELLAR CAP/ASSEMBLY PROTEIN FLID"/>
    <property type="match status" value="1"/>
</dbReference>
<dbReference type="GO" id="GO:0005576">
    <property type="term" value="C:extracellular region"/>
    <property type="evidence" value="ECO:0007669"/>
    <property type="project" value="UniProtKB-SubCell"/>
</dbReference>
<dbReference type="GO" id="GO:0009424">
    <property type="term" value="C:bacterial-type flagellum hook"/>
    <property type="evidence" value="ECO:0007669"/>
    <property type="project" value="UniProtKB-UniRule"/>
</dbReference>
<evidence type="ECO:0000256" key="4">
    <source>
        <dbReference type="ARBA" id="ARBA00023143"/>
    </source>
</evidence>
<keyword evidence="8" id="KW-0969">Cilium</keyword>
<evidence type="ECO:0000259" key="6">
    <source>
        <dbReference type="Pfam" id="PF02465"/>
    </source>
</evidence>
<keyword evidence="3" id="KW-0175">Coiled coil</keyword>
<keyword evidence="4 5" id="KW-0975">Bacterial flagellum</keyword>
<dbReference type="Pfam" id="PF07195">
    <property type="entry name" value="FliD_C"/>
    <property type="match status" value="2"/>
</dbReference>
<comment type="similarity">
    <text evidence="1 5">Belongs to the FliD family.</text>
</comment>
<feature type="domain" description="Flagellar hook-associated protein 2 C-terminal" evidence="7">
    <location>
        <begin position="590"/>
        <end position="658"/>
    </location>
</feature>
<proteinExistence type="inferred from homology"/>
<keyword evidence="8" id="KW-0282">Flagellum</keyword>
<feature type="domain" description="Flagellar hook-associated protein 2 N-terminal" evidence="6">
    <location>
        <begin position="13"/>
        <end position="111"/>
    </location>
</feature>
<name>A0A8J7FKG2_9GAMM</name>
<dbReference type="InterPro" id="IPR010810">
    <property type="entry name" value="Flagellin_hook_IN_motif"/>
</dbReference>
<evidence type="ECO:0000313" key="9">
    <source>
        <dbReference type="Proteomes" id="UP000640333"/>
    </source>
</evidence>
<dbReference type="AlphaFoldDB" id="A0A8J7FKG2"/>
<dbReference type="RefSeq" id="WP_193951929.1">
    <property type="nucleotide sequence ID" value="NZ_JADEYS010000003.1"/>
</dbReference>
<evidence type="ECO:0000259" key="7">
    <source>
        <dbReference type="Pfam" id="PF07195"/>
    </source>
</evidence>
<accession>A0A8J7FKG2</accession>
<gene>
    <name evidence="8" type="primary">fliD</name>
    <name evidence="8" type="ORF">IOQ59_03765</name>
</gene>
<comment type="subunit">
    <text evidence="2 5">Homopentamer.</text>
</comment>
<dbReference type="EMBL" id="JADEYS010000003">
    <property type="protein sequence ID" value="MBE9396372.1"/>
    <property type="molecule type" value="Genomic_DNA"/>
</dbReference>
<comment type="subcellular location">
    <subcellularLocation>
        <location evidence="5">Secreted</location>
    </subcellularLocation>
    <subcellularLocation>
        <location evidence="5">Bacterial flagellum</location>
    </subcellularLocation>
</comment>
<evidence type="ECO:0000313" key="8">
    <source>
        <dbReference type="EMBL" id="MBE9396372.1"/>
    </source>
</evidence>
<keyword evidence="9" id="KW-1185">Reference proteome</keyword>
<dbReference type="GO" id="GO:0009421">
    <property type="term" value="C:bacterial-type flagellum filament cap"/>
    <property type="evidence" value="ECO:0007669"/>
    <property type="project" value="InterPro"/>
</dbReference>
<dbReference type="InterPro" id="IPR010809">
    <property type="entry name" value="FliD_C"/>
</dbReference>
<evidence type="ECO:0000256" key="1">
    <source>
        <dbReference type="ARBA" id="ARBA00009764"/>
    </source>
</evidence>
<comment type="caution">
    <text evidence="8">The sequence shown here is derived from an EMBL/GenBank/DDBJ whole genome shotgun (WGS) entry which is preliminary data.</text>
</comment>
<dbReference type="PANTHER" id="PTHR30288:SF0">
    <property type="entry name" value="FLAGELLAR HOOK-ASSOCIATED PROTEIN 2"/>
    <property type="match status" value="1"/>
</dbReference>
<dbReference type="InterPro" id="IPR003481">
    <property type="entry name" value="FliD_N"/>
</dbReference>
<evidence type="ECO:0000256" key="2">
    <source>
        <dbReference type="ARBA" id="ARBA00011255"/>
    </source>
</evidence>
<organism evidence="8 9">
    <name type="scientific">Pontibacterium sinense</name>
    <dbReference type="NCBI Taxonomy" id="2781979"/>
    <lineage>
        <taxon>Bacteria</taxon>
        <taxon>Pseudomonadati</taxon>
        <taxon>Pseudomonadota</taxon>
        <taxon>Gammaproteobacteria</taxon>
        <taxon>Oceanospirillales</taxon>
        <taxon>Oceanospirillaceae</taxon>
        <taxon>Pontibacterium</taxon>
    </lineage>
</organism>
<comment type="function">
    <text evidence="5">Required for morphogenesis and for the elongation of the flagellar filament by facilitating polymerization of the flagellin monomers at the tip of growing filament. Forms a capping structure, which prevents flagellin subunits (transported through the central channel of the flagellum) from leaking out without polymerization at the distal end.</text>
</comment>
<evidence type="ECO:0000256" key="5">
    <source>
        <dbReference type="RuleBase" id="RU362066"/>
    </source>
</evidence>
<keyword evidence="8" id="KW-0966">Cell projection</keyword>
<keyword evidence="5" id="KW-0964">Secreted</keyword>
<dbReference type="Pfam" id="PF07196">
    <property type="entry name" value="Flagellin_IN"/>
    <property type="match status" value="1"/>
</dbReference>
<protein>
    <recommendedName>
        <fullName evidence="5">Flagellar hook-associated protein 2</fullName>
        <shortName evidence="5">HAP2</shortName>
    </recommendedName>
    <alternativeName>
        <fullName evidence="5">Flagellar cap protein</fullName>
    </alternativeName>
</protein>
<dbReference type="InterPro" id="IPR040026">
    <property type="entry name" value="FliD"/>
</dbReference>
<dbReference type="Pfam" id="PF02465">
    <property type="entry name" value="FliD_N"/>
    <property type="match status" value="1"/>
</dbReference>